<feature type="non-terminal residue" evidence="4">
    <location>
        <position position="507"/>
    </location>
</feature>
<feature type="compositionally biased region" description="Polar residues" evidence="2">
    <location>
        <begin position="176"/>
        <end position="186"/>
    </location>
</feature>
<dbReference type="InterPro" id="IPR025122">
    <property type="entry name" value="DUF4048"/>
</dbReference>
<feature type="compositionally biased region" description="Polar residues" evidence="2">
    <location>
        <begin position="1"/>
        <end position="13"/>
    </location>
</feature>
<sequence length="507" mass="55756">APSSYTEENTASGGQPAQALAPNPAPHTLQTDNSEEERPADFVLQPRTSSGPPLSSTSETFDTRSTRSGSISRNANRLSLTLPIALPNSVPSRQAPSSSVPPTPSSESVASELNSPADPNDLIIAIAAQERRVLEIREELSRAEDVLKRLKTRWNSSESQKIRASVRKNEPPRSMAPTSEGPSVQEDNPAVRRSLDMERKKALLLGQGNPREYSRRKIIRGGHTRALSLLSPTKPESGFTVHEDKNGLRSPNSLARPFPTSNTALLSKRATWAPRQTQSPHAVKQIAQDFKQGLWTFVEDLRQATVGDEGISATSNRTSDFPPRMNRANSDQETIRASTTTRGRIPFDTASEPGEGTPSRTSSGSFQDRAQQGRSGPEPKVRKHFSWTPLTFDDFGDDDWSNWDSPTVKTSRWSGSTVNGDIIPAIPEKVDENEGTLQLREHFKPTKPMTLTASNSRRKRSRSELRSPSPGVQAKLGELPSAILNTLTPSKIKRFSSDFIKEWEKSL</sequence>
<feature type="compositionally biased region" description="Polar residues" evidence="2">
    <location>
        <begin position="249"/>
        <end position="259"/>
    </location>
</feature>
<dbReference type="Pfam" id="PF13257">
    <property type="entry name" value="DUF4048"/>
    <property type="match status" value="1"/>
</dbReference>
<feature type="compositionally biased region" description="Polar residues" evidence="2">
    <location>
        <begin position="46"/>
        <end position="60"/>
    </location>
</feature>
<feature type="compositionally biased region" description="Polar residues" evidence="2">
    <location>
        <begin position="358"/>
        <end position="374"/>
    </location>
</feature>
<dbReference type="RefSeq" id="XP_040720802.1">
    <property type="nucleotide sequence ID" value="XM_040854642.1"/>
</dbReference>
<feature type="compositionally biased region" description="Polar residues" evidence="2">
    <location>
        <begin position="327"/>
        <end position="342"/>
    </location>
</feature>
<evidence type="ECO:0000259" key="3">
    <source>
        <dbReference type="Pfam" id="PF13257"/>
    </source>
</evidence>
<accession>A0A1Y2EI13</accession>
<evidence type="ECO:0000313" key="4">
    <source>
        <dbReference type="EMBL" id="ORY71210.1"/>
    </source>
</evidence>
<evidence type="ECO:0000256" key="1">
    <source>
        <dbReference type="SAM" id="Coils"/>
    </source>
</evidence>
<feature type="region of interest" description="Disordered" evidence="2">
    <location>
        <begin position="447"/>
        <end position="476"/>
    </location>
</feature>
<feature type="domain" description="DUF4048" evidence="3">
    <location>
        <begin position="283"/>
        <end position="365"/>
    </location>
</feature>
<gene>
    <name evidence="4" type="ORF">BCR38DRAFT_309124</name>
</gene>
<protein>
    <recommendedName>
        <fullName evidence="3">DUF4048 domain-containing protein</fullName>
    </recommendedName>
</protein>
<feature type="compositionally biased region" description="Polar residues" evidence="2">
    <location>
        <begin position="66"/>
        <end position="79"/>
    </location>
</feature>
<dbReference type="OrthoDB" id="4097086at2759"/>
<organism evidence="4 5">
    <name type="scientific">Pseudomassariella vexata</name>
    <dbReference type="NCBI Taxonomy" id="1141098"/>
    <lineage>
        <taxon>Eukaryota</taxon>
        <taxon>Fungi</taxon>
        <taxon>Dikarya</taxon>
        <taxon>Ascomycota</taxon>
        <taxon>Pezizomycotina</taxon>
        <taxon>Sordariomycetes</taxon>
        <taxon>Xylariomycetidae</taxon>
        <taxon>Amphisphaeriales</taxon>
        <taxon>Pseudomassariaceae</taxon>
        <taxon>Pseudomassariella</taxon>
    </lineage>
</organism>
<dbReference type="Proteomes" id="UP000193689">
    <property type="component" value="Unassembled WGS sequence"/>
</dbReference>
<dbReference type="EMBL" id="MCFJ01000001">
    <property type="protein sequence ID" value="ORY71210.1"/>
    <property type="molecule type" value="Genomic_DNA"/>
</dbReference>
<feature type="region of interest" description="Disordered" evidence="2">
    <location>
        <begin position="1"/>
        <end position="117"/>
    </location>
</feature>
<feature type="region of interest" description="Disordered" evidence="2">
    <location>
        <begin position="308"/>
        <end position="385"/>
    </location>
</feature>
<feature type="region of interest" description="Disordered" evidence="2">
    <location>
        <begin position="228"/>
        <end position="259"/>
    </location>
</feature>
<dbReference type="AlphaFoldDB" id="A0A1Y2EI13"/>
<comment type="caution">
    <text evidence="4">The sequence shown here is derived from an EMBL/GenBank/DDBJ whole genome shotgun (WGS) entry which is preliminary data.</text>
</comment>
<feature type="region of interest" description="Disordered" evidence="2">
    <location>
        <begin position="154"/>
        <end position="189"/>
    </location>
</feature>
<dbReference type="GeneID" id="63770854"/>
<feature type="coiled-coil region" evidence="1">
    <location>
        <begin position="126"/>
        <end position="153"/>
    </location>
</feature>
<evidence type="ECO:0000313" key="5">
    <source>
        <dbReference type="Proteomes" id="UP000193689"/>
    </source>
</evidence>
<evidence type="ECO:0000256" key="2">
    <source>
        <dbReference type="SAM" id="MobiDB-lite"/>
    </source>
</evidence>
<proteinExistence type="predicted"/>
<keyword evidence="1" id="KW-0175">Coiled coil</keyword>
<dbReference type="InParanoid" id="A0A1Y2EI13"/>
<name>A0A1Y2EI13_9PEZI</name>
<reference evidence="4 5" key="1">
    <citation type="submission" date="2016-07" db="EMBL/GenBank/DDBJ databases">
        <title>Pervasive Adenine N6-methylation of Active Genes in Fungi.</title>
        <authorList>
            <consortium name="DOE Joint Genome Institute"/>
            <person name="Mondo S.J."/>
            <person name="Dannebaum R.O."/>
            <person name="Kuo R.C."/>
            <person name="Labutti K."/>
            <person name="Haridas S."/>
            <person name="Kuo A."/>
            <person name="Salamov A."/>
            <person name="Ahrendt S.R."/>
            <person name="Lipzen A."/>
            <person name="Sullivan W."/>
            <person name="Andreopoulos W.B."/>
            <person name="Clum A."/>
            <person name="Lindquist E."/>
            <person name="Daum C."/>
            <person name="Ramamoorthy G.K."/>
            <person name="Gryganskyi A."/>
            <person name="Culley D."/>
            <person name="Magnuson J.K."/>
            <person name="James T.Y."/>
            <person name="O'Malley M.A."/>
            <person name="Stajich J.E."/>
            <person name="Spatafora J.W."/>
            <person name="Visel A."/>
            <person name="Grigoriev I.V."/>
        </authorList>
    </citation>
    <scope>NUCLEOTIDE SEQUENCE [LARGE SCALE GENOMIC DNA]</scope>
    <source>
        <strain evidence="4 5">CBS 129021</strain>
    </source>
</reference>
<keyword evidence="5" id="KW-1185">Reference proteome</keyword>
<feature type="non-terminal residue" evidence="4">
    <location>
        <position position="1"/>
    </location>
</feature>